<dbReference type="Proteomes" id="UP000276634">
    <property type="component" value="Unassembled WGS sequence"/>
</dbReference>
<dbReference type="OrthoDB" id="9771186at2"/>
<keyword evidence="3" id="KW-0732">Signal</keyword>
<proteinExistence type="inferred from homology"/>
<dbReference type="InterPro" id="IPR038404">
    <property type="entry name" value="TRAP_DctP_sf"/>
</dbReference>
<dbReference type="AlphaFoldDB" id="A0A3N1Y0T2"/>
<dbReference type="RefSeq" id="WP_123401386.1">
    <property type="nucleotide sequence ID" value="NZ_RJVI01000002.1"/>
</dbReference>
<dbReference type="Gene3D" id="3.40.190.170">
    <property type="entry name" value="Bacterial extracellular solute-binding protein, family 7"/>
    <property type="match status" value="1"/>
</dbReference>
<evidence type="ECO:0000256" key="1">
    <source>
        <dbReference type="ARBA" id="ARBA00009023"/>
    </source>
</evidence>
<organism evidence="4 5">
    <name type="scientific">Inmirania thermothiophila</name>
    <dbReference type="NCBI Taxonomy" id="1750597"/>
    <lineage>
        <taxon>Bacteria</taxon>
        <taxon>Pseudomonadati</taxon>
        <taxon>Pseudomonadota</taxon>
        <taxon>Gammaproteobacteria</taxon>
        <taxon>Chromatiales</taxon>
        <taxon>Ectothiorhodospiraceae</taxon>
        <taxon>Inmirania</taxon>
    </lineage>
</organism>
<evidence type="ECO:0000256" key="3">
    <source>
        <dbReference type="ARBA" id="ARBA00022729"/>
    </source>
</evidence>
<dbReference type="GO" id="GO:0055085">
    <property type="term" value="P:transmembrane transport"/>
    <property type="evidence" value="ECO:0007669"/>
    <property type="project" value="InterPro"/>
</dbReference>
<keyword evidence="5" id="KW-1185">Reference proteome</keyword>
<dbReference type="InterPro" id="IPR018389">
    <property type="entry name" value="DctP_fam"/>
</dbReference>
<accession>A0A3N1Y0T2</accession>
<dbReference type="Pfam" id="PF03480">
    <property type="entry name" value="DctP"/>
    <property type="match status" value="1"/>
</dbReference>
<dbReference type="PANTHER" id="PTHR33376">
    <property type="match status" value="1"/>
</dbReference>
<protein>
    <submittedName>
        <fullName evidence="4">TRAP-type C4-dicarboxylate transport system substrate-binding protein</fullName>
    </submittedName>
</protein>
<comment type="caution">
    <text evidence="4">The sequence shown here is derived from an EMBL/GenBank/DDBJ whole genome shotgun (WGS) entry which is preliminary data.</text>
</comment>
<dbReference type="EMBL" id="RJVI01000002">
    <property type="protein sequence ID" value="ROR32445.1"/>
    <property type="molecule type" value="Genomic_DNA"/>
</dbReference>
<keyword evidence="2" id="KW-0813">Transport</keyword>
<comment type="similarity">
    <text evidence="1">Belongs to the bacterial solute-binding protein 7 family.</text>
</comment>
<gene>
    <name evidence="4" type="ORF">EDC57_1646</name>
</gene>
<dbReference type="PANTHER" id="PTHR33376:SF7">
    <property type="entry name" value="C4-DICARBOXYLATE-BINDING PROTEIN DCTB"/>
    <property type="match status" value="1"/>
</dbReference>
<reference evidence="4 5" key="1">
    <citation type="submission" date="2018-11" db="EMBL/GenBank/DDBJ databases">
        <title>Genomic Encyclopedia of Type Strains, Phase IV (KMG-IV): sequencing the most valuable type-strain genomes for metagenomic binning, comparative biology and taxonomic classification.</title>
        <authorList>
            <person name="Goeker M."/>
        </authorList>
    </citation>
    <scope>NUCLEOTIDE SEQUENCE [LARGE SCALE GENOMIC DNA]</scope>
    <source>
        <strain evidence="4 5">DSM 100275</strain>
    </source>
</reference>
<dbReference type="NCBIfam" id="NF037995">
    <property type="entry name" value="TRAP_S1"/>
    <property type="match status" value="1"/>
</dbReference>
<name>A0A3N1Y0T2_9GAMM</name>
<sequence length="348" mass="37206">MGTRRWREEGWRRLRALAAGMLLGLAATPAAALELKLATLAPEGSSWMARLRQADAEIREATGGRVGLRLFGGGVMGDDVSVLRKMRIGQLHGGIFTAGSLAALSPELELYSLPFLFRSHAEVARVRARFDGELLGGLAAHGLEGIGIAGGGFAYVMSREPVRAVADLEGRKVWMPAGDPLAGAVMKAVLAATSGITVVPLPLGDVYAALQTGLVDTVATSAIGAIVLRWNAAVRYLTDVPLLYVYAVLVVDRKALARIAAADRGRVVEALRRAFADIDRGNVEEEARAREALRAQGVSFVTPEPEELRRWRELGRTARALLIRTGGVDPARVAHLEQALAELRGEGR</sequence>
<evidence type="ECO:0000313" key="4">
    <source>
        <dbReference type="EMBL" id="ROR32445.1"/>
    </source>
</evidence>
<evidence type="ECO:0000313" key="5">
    <source>
        <dbReference type="Proteomes" id="UP000276634"/>
    </source>
</evidence>
<dbReference type="SUPFAM" id="SSF53850">
    <property type="entry name" value="Periplasmic binding protein-like II"/>
    <property type="match status" value="1"/>
</dbReference>
<evidence type="ECO:0000256" key="2">
    <source>
        <dbReference type="ARBA" id="ARBA00022448"/>
    </source>
</evidence>